<dbReference type="Pfam" id="PF00934">
    <property type="entry name" value="PE"/>
    <property type="match status" value="1"/>
</dbReference>
<gene>
    <name evidence="3" type="ORF">AO501_32670</name>
</gene>
<dbReference type="AlphaFoldDB" id="A0A0Q2LIZ3"/>
<dbReference type="EMBL" id="LKTM01000368">
    <property type="protein sequence ID" value="KQH75770.1"/>
    <property type="molecule type" value="Genomic_DNA"/>
</dbReference>
<dbReference type="OrthoDB" id="4752470at2"/>
<evidence type="ECO:0000313" key="3">
    <source>
        <dbReference type="EMBL" id="KQH75770.1"/>
    </source>
</evidence>
<evidence type="ECO:0000259" key="2">
    <source>
        <dbReference type="Pfam" id="PF00934"/>
    </source>
</evidence>
<dbReference type="Gene3D" id="1.10.287.850">
    <property type="entry name" value="HP0062-like domain"/>
    <property type="match status" value="1"/>
</dbReference>
<proteinExistence type="predicted"/>
<keyword evidence="1" id="KW-0812">Transmembrane</keyword>
<protein>
    <recommendedName>
        <fullName evidence="2">PE domain-containing protein</fullName>
    </recommendedName>
</protein>
<feature type="domain" description="PE" evidence="2">
    <location>
        <begin position="4"/>
        <end position="94"/>
    </location>
</feature>
<reference evidence="3 4" key="1">
    <citation type="submission" date="2015-10" db="EMBL/GenBank/DDBJ databases">
        <title>Mycobacterium gordonae draft genome assembly.</title>
        <authorList>
            <person name="Ustinova V."/>
            <person name="Smirnova T."/>
            <person name="Blagodatskikh K."/>
            <person name="Varlamov D."/>
            <person name="Larionova E."/>
            <person name="Chernousova L."/>
        </authorList>
    </citation>
    <scope>NUCLEOTIDE SEQUENCE [LARGE SCALE GENOMIC DNA]</scope>
    <source>
        <strain evidence="3 4">CTRI 14-8773</strain>
    </source>
</reference>
<accession>A0A0Q2LIZ3</accession>
<name>A0A0Q2LIZ3_MYCGO</name>
<sequence>MPLVITAPGIMAQAATDLETIGSALYEAHTLAADSTAAVLPAAADEVSANIAHVFSDYGKEYQQLAGQAAVFHEQFAQHLNVSAGMYAGAEAVNATLLQPLASILNPIIGFEGLPAPLYDLWAPLSYQLGKAVFFDNPLGPYLLAPVGIAAIIFIVVLAVSLLVFFLYVLPVLLEAISPTLRALSFSPIFGALTAIA</sequence>
<dbReference type="Proteomes" id="UP000051677">
    <property type="component" value="Unassembled WGS sequence"/>
</dbReference>
<dbReference type="SUPFAM" id="SSF140459">
    <property type="entry name" value="PE/PPE dimer-like"/>
    <property type="match status" value="1"/>
</dbReference>
<dbReference type="InterPro" id="IPR000084">
    <property type="entry name" value="PE-PGRS_N"/>
</dbReference>
<evidence type="ECO:0000313" key="4">
    <source>
        <dbReference type="Proteomes" id="UP000051677"/>
    </source>
</evidence>
<dbReference type="InterPro" id="IPR038332">
    <property type="entry name" value="PPE_sf"/>
</dbReference>
<organism evidence="3 4">
    <name type="scientific">Mycobacterium gordonae</name>
    <dbReference type="NCBI Taxonomy" id="1778"/>
    <lineage>
        <taxon>Bacteria</taxon>
        <taxon>Bacillati</taxon>
        <taxon>Actinomycetota</taxon>
        <taxon>Actinomycetes</taxon>
        <taxon>Mycobacteriales</taxon>
        <taxon>Mycobacteriaceae</taxon>
        <taxon>Mycobacterium</taxon>
    </lineage>
</organism>
<dbReference type="RefSeq" id="WP_055581283.1">
    <property type="nucleotide sequence ID" value="NZ_LKTM01000368.1"/>
</dbReference>
<evidence type="ECO:0000256" key="1">
    <source>
        <dbReference type="SAM" id="Phobius"/>
    </source>
</evidence>
<feature type="transmembrane region" description="Helical" evidence="1">
    <location>
        <begin position="143"/>
        <end position="170"/>
    </location>
</feature>
<keyword evidence="1" id="KW-1133">Transmembrane helix</keyword>
<keyword evidence="1" id="KW-0472">Membrane</keyword>
<comment type="caution">
    <text evidence="3">The sequence shown here is derived from an EMBL/GenBank/DDBJ whole genome shotgun (WGS) entry which is preliminary data.</text>
</comment>